<evidence type="ECO:0000256" key="9">
    <source>
        <dbReference type="SAM" id="SignalP"/>
    </source>
</evidence>
<keyword evidence="12" id="KW-1185">Reference proteome</keyword>
<dbReference type="Proteomes" id="UP000517916">
    <property type="component" value="Unassembled WGS sequence"/>
</dbReference>
<keyword evidence="6" id="KW-0862">Zinc</keyword>
<dbReference type="Gene3D" id="2.60.40.10">
    <property type="entry name" value="Immunoglobulins"/>
    <property type="match status" value="2"/>
</dbReference>
<dbReference type="Gene3D" id="3.40.630.10">
    <property type="entry name" value="Zn peptidases"/>
    <property type="match status" value="1"/>
</dbReference>
<dbReference type="RefSeq" id="WP_182837590.1">
    <property type="nucleotide sequence ID" value="NZ_BAAABQ010000038.1"/>
</dbReference>
<dbReference type="SUPFAM" id="SSF53187">
    <property type="entry name" value="Zn-dependent exopeptidases"/>
    <property type="match status" value="1"/>
</dbReference>
<dbReference type="InterPro" id="IPR011096">
    <property type="entry name" value="FTP_domain"/>
</dbReference>
<dbReference type="SMART" id="SM00736">
    <property type="entry name" value="CADG"/>
    <property type="match status" value="2"/>
</dbReference>
<dbReference type="Pfam" id="PF07504">
    <property type="entry name" value="FTP"/>
    <property type="match status" value="1"/>
</dbReference>
<dbReference type="Pfam" id="PF01447">
    <property type="entry name" value="Peptidase_M4"/>
    <property type="match status" value="1"/>
</dbReference>
<feature type="chain" id="PRO_5045716454" evidence="9">
    <location>
        <begin position="28"/>
        <end position="1104"/>
    </location>
</feature>
<evidence type="ECO:0000256" key="7">
    <source>
        <dbReference type="ARBA" id="ARBA00023049"/>
    </source>
</evidence>
<feature type="region of interest" description="Disordered" evidence="8">
    <location>
        <begin position="211"/>
        <end position="232"/>
    </location>
</feature>
<keyword evidence="5" id="KW-0378">Hydrolase</keyword>
<dbReference type="InterPro" id="IPR041756">
    <property type="entry name" value="M28_SGAP-like"/>
</dbReference>
<organism evidence="11 12">
    <name type="scientific">Kutzneria viridogrisea</name>
    <dbReference type="NCBI Taxonomy" id="47990"/>
    <lineage>
        <taxon>Bacteria</taxon>
        <taxon>Bacillati</taxon>
        <taxon>Actinomycetota</taxon>
        <taxon>Actinomycetes</taxon>
        <taxon>Pseudonocardiales</taxon>
        <taxon>Pseudonocardiaceae</taxon>
        <taxon>Kutzneria</taxon>
    </lineage>
</organism>
<reference evidence="11 12" key="1">
    <citation type="submission" date="2020-08" db="EMBL/GenBank/DDBJ databases">
        <title>Genomic Encyclopedia of Archaeal and Bacterial Type Strains, Phase II (KMG-II): from individual species to whole genera.</title>
        <authorList>
            <person name="Goeker M."/>
        </authorList>
    </citation>
    <scope>NUCLEOTIDE SEQUENCE [LARGE SCALE GENOMIC DNA]</scope>
    <source>
        <strain evidence="11 12">DSM 43850</strain>
    </source>
</reference>
<dbReference type="PANTHER" id="PTHR33794:SF1">
    <property type="entry name" value="BACILLOLYSIN"/>
    <property type="match status" value="1"/>
</dbReference>
<name>A0ABR6BGJ1_9PSEU</name>
<keyword evidence="7 11" id="KW-0482">Metalloprotease</keyword>
<sequence>MRRRTVRTGLVLALAAAVAVATPWAVAETSSSAAPQPQNQQQDPAATALAAANKAVAAGADNLRKGPDDSYAVQASVPGGNGVYYTSYQRTYKGIPVVGGDAVVVTDGTGRVRDTSSATTAAIEAPTQARVPAADALRTARAKVSSVDGTTEPRLVVLVRDNASRLAWETTVTGHEGKVPSVLTVWVDALTGAVADTAQAVKADTVKGAFNGDQTIDTSASGSSRSLTDPNRPGLRCGKYISDNQAPAALTNPSTTWGNGSYTDTTTNCAEAYFAVEKEWDMLKNWLGRNGIDGNGKAFPVAVGLNDVNAYWNGSFGEFGHNQAGNRNLVNIDVVGHEMGHAIFQYTGSGNPGSSEANGMNESTGDIFGALTEFYAAESAPYDTPDYEVGELVDLVGKGPIRYMYEPSKISGNPNCYSSSLPSEEHAAAGPQNHWFYLLAEGSNPTSGQPKSPTCNNSTVTGIGIEKAGKVFMGGLARKTSSWNHKAARVATLQSAKDAFPNSCTEFNAVKSAWDAISVPAQSGEPTCTTNTTNDFSLALDPSSGSVDPGKSVAVKVSAKTTAGSAQTVQLSASGQPTGVTVSFDPASISSDGTATATVSASSSAAAGKSTITITGDGADADHTAQYVLTVNGSTPPNPGVPDIDVNNVKAHLSQLQTAATNNGGNRRAGSAGHTASVSYIEQQLKDAGYTVAHQRCTSGCAYTSDNLIADYPGGDENQVIMLGAHLDSVSAGPGINDNGSGSAAILEVALQLAKSKPQLAKHVRFGWWTDEEQGLNGSKFYVNSLSSTEKSKIKGYLNFDMVASTNAGYFVNNITTEIAKPLKEFFGSLNLAPEENTEGAGRSDDYSFKNAGIATSGTAAGASARKTSAQAQKWGGTANQAYDSCYHSACDKFPSNINDTVLDRNADAIAYAVWRLAVGDNPQPGNPSVTNPGNQSTALNQSVSLQVKATDPGGKALTYSASGLPTGLSIGSGTGLISGTASAAGSYNVTVTATNPDGKSGTARFTWTVTDGGGGGTVTVTRPQDQFSFTGWSIYPVQVRATDSKGLPLTFTATGLPTGLSISAAGLISGTPTEGGTYSVTVTATDSGGGTGSATFGWTVYQF</sequence>
<dbReference type="InterPro" id="IPR013856">
    <property type="entry name" value="Peptidase_M4_domain"/>
</dbReference>
<protein>
    <submittedName>
        <fullName evidence="11">Zn-dependent metalloprotease</fullName>
    </submittedName>
</protein>
<accession>A0ABR6BGJ1</accession>
<evidence type="ECO:0000256" key="2">
    <source>
        <dbReference type="ARBA" id="ARBA00022670"/>
    </source>
</evidence>
<dbReference type="EMBL" id="JACJID010000002">
    <property type="protein sequence ID" value="MBA8926003.1"/>
    <property type="molecule type" value="Genomic_DNA"/>
</dbReference>
<evidence type="ECO:0000313" key="11">
    <source>
        <dbReference type="EMBL" id="MBA8926003.1"/>
    </source>
</evidence>
<evidence type="ECO:0000256" key="1">
    <source>
        <dbReference type="ARBA" id="ARBA00005957"/>
    </source>
</evidence>
<feature type="domain" description="Dystroglycan-type cadherin-like" evidence="10">
    <location>
        <begin position="1019"/>
        <end position="1103"/>
    </location>
</feature>
<evidence type="ECO:0000256" key="6">
    <source>
        <dbReference type="ARBA" id="ARBA00022833"/>
    </source>
</evidence>
<dbReference type="Pfam" id="PF05345">
    <property type="entry name" value="He_PIG"/>
    <property type="match status" value="2"/>
</dbReference>
<comment type="caution">
    <text evidence="11">The sequence shown here is derived from an EMBL/GenBank/DDBJ whole genome shotgun (WGS) entry which is preliminary data.</text>
</comment>
<proteinExistence type="inferred from homology"/>
<dbReference type="CDD" id="cd03876">
    <property type="entry name" value="M28_SGAP_like"/>
    <property type="match status" value="1"/>
</dbReference>
<dbReference type="SUPFAM" id="SSF55486">
    <property type="entry name" value="Metalloproteases ('zincins'), catalytic domain"/>
    <property type="match status" value="1"/>
</dbReference>
<keyword evidence="3" id="KW-0479">Metal-binding</keyword>
<evidence type="ECO:0000256" key="4">
    <source>
        <dbReference type="ARBA" id="ARBA00022729"/>
    </source>
</evidence>
<dbReference type="Gene3D" id="3.10.450.490">
    <property type="match status" value="1"/>
</dbReference>
<evidence type="ECO:0000256" key="3">
    <source>
        <dbReference type="ARBA" id="ARBA00022723"/>
    </source>
</evidence>
<dbReference type="GO" id="GO:0008237">
    <property type="term" value="F:metallopeptidase activity"/>
    <property type="evidence" value="ECO:0007669"/>
    <property type="project" value="UniProtKB-KW"/>
</dbReference>
<evidence type="ECO:0000313" key="12">
    <source>
        <dbReference type="Proteomes" id="UP000517916"/>
    </source>
</evidence>
<feature type="compositionally biased region" description="Polar residues" evidence="8">
    <location>
        <begin position="212"/>
        <end position="229"/>
    </location>
</feature>
<dbReference type="InterPro" id="IPR015919">
    <property type="entry name" value="Cadherin-like_sf"/>
</dbReference>
<feature type="domain" description="Dystroglycan-type cadherin-like" evidence="10">
    <location>
        <begin position="928"/>
        <end position="1017"/>
    </location>
</feature>
<dbReference type="InterPro" id="IPR001570">
    <property type="entry name" value="Peptidase_M4_C_domain"/>
</dbReference>
<comment type="similarity">
    <text evidence="1">Belongs to the peptidase M28 family. M28A subfamily.</text>
</comment>
<dbReference type="InterPro" id="IPR050728">
    <property type="entry name" value="Zinc_Metalloprotease_M4"/>
</dbReference>
<dbReference type="CDD" id="cd09597">
    <property type="entry name" value="M4_TLP"/>
    <property type="match status" value="1"/>
</dbReference>
<keyword evidence="4 9" id="KW-0732">Signal</keyword>
<dbReference type="Gene3D" id="1.10.390.10">
    <property type="entry name" value="Neutral Protease Domain 2"/>
    <property type="match status" value="1"/>
</dbReference>
<evidence type="ECO:0000256" key="5">
    <source>
        <dbReference type="ARBA" id="ARBA00022801"/>
    </source>
</evidence>
<dbReference type="InterPro" id="IPR013783">
    <property type="entry name" value="Ig-like_fold"/>
</dbReference>
<evidence type="ECO:0000259" key="10">
    <source>
        <dbReference type="SMART" id="SM00736"/>
    </source>
</evidence>
<dbReference type="Pfam" id="PF04389">
    <property type="entry name" value="Peptidase_M28"/>
    <property type="match status" value="1"/>
</dbReference>
<dbReference type="InterPro" id="IPR027268">
    <property type="entry name" value="Peptidase_M4/M1_CTD_sf"/>
</dbReference>
<dbReference type="PANTHER" id="PTHR33794">
    <property type="entry name" value="BACILLOLYSIN"/>
    <property type="match status" value="1"/>
</dbReference>
<dbReference type="InterPro" id="IPR006644">
    <property type="entry name" value="Cadg"/>
</dbReference>
<keyword evidence="2" id="KW-0645">Protease</keyword>
<dbReference type="Pfam" id="PF02868">
    <property type="entry name" value="Peptidase_M4_C"/>
    <property type="match status" value="1"/>
</dbReference>
<dbReference type="Gene3D" id="3.10.170.10">
    <property type="match status" value="1"/>
</dbReference>
<feature type="signal peptide" evidence="9">
    <location>
        <begin position="1"/>
        <end position="27"/>
    </location>
</feature>
<dbReference type="SUPFAM" id="SSF49313">
    <property type="entry name" value="Cadherin-like"/>
    <property type="match status" value="2"/>
</dbReference>
<evidence type="ECO:0000256" key="8">
    <source>
        <dbReference type="SAM" id="MobiDB-lite"/>
    </source>
</evidence>
<dbReference type="InterPro" id="IPR007484">
    <property type="entry name" value="Peptidase_M28"/>
</dbReference>
<gene>
    <name evidence="11" type="ORF">BC739_003202</name>
</gene>